<evidence type="ECO:0000259" key="7">
    <source>
        <dbReference type="Pfam" id="PF03711"/>
    </source>
</evidence>
<dbReference type="InterPro" id="IPR036633">
    <property type="entry name" value="Prn/Lys/Arg_de-COase_C_sf"/>
</dbReference>
<dbReference type="Gene3D" id="3.40.640.10">
    <property type="entry name" value="Type I PLP-dependent aspartate aminotransferase-like (Major domain)"/>
    <property type="match status" value="1"/>
</dbReference>
<dbReference type="InterPro" id="IPR015421">
    <property type="entry name" value="PyrdxlP-dep_Trfase_major"/>
</dbReference>
<dbReference type="EMBL" id="NPMS01000002">
    <property type="protein sequence ID" value="OZU89504.1"/>
    <property type="molecule type" value="Genomic_DNA"/>
</dbReference>
<dbReference type="InterPro" id="IPR008286">
    <property type="entry name" value="Prn/Lys/Arg_de-COase_C"/>
</dbReference>
<comment type="caution">
    <text evidence="8">The sequence shown here is derived from an EMBL/GenBank/DDBJ whole genome shotgun (WGS) entry which is preliminary data.</text>
</comment>
<dbReference type="SUPFAM" id="SSF53383">
    <property type="entry name" value="PLP-dependent transferases"/>
    <property type="match status" value="1"/>
</dbReference>
<dbReference type="Proteomes" id="UP000216498">
    <property type="component" value="Unassembled WGS sequence"/>
</dbReference>
<keyword evidence="5" id="KW-0456">Lyase</keyword>
<protein>
    <submittedName>
        <fullName evidence="8">Lysine decarboxylase</fullName>
    </submittedName>
</protein>
<evidence type="ECO:0000256" key="4">
    <source>
        <dbReference type="ARBA" id="ARBA00022898"/>
    </source>
</evidence>
<dbReference type="SUPFAM" id="SSF55904">
    <property type="entry name" value="Ornithine decarboxylase C-terminal domain"/>
    <property type="match status" value="1"/>
</dbReference>
<dbReference type="RefSeq" id="WP_094885155.1">
    <property type="nucleotide sequence ID" value="NZ_NPMS01000002.1"/>
</dbReference>
<keyword evidence="3" id="KW-0210">Decarboxylase</keyword>
<evidence type="ECO:0000313" key="9">
    <source>
        <dbReference type="Proteomes" id="UP000216498"/>
    </source>
</evidence>
<accession>A0A265NDG7</accession>
<name>A0A265NDG7_9BACI</name>
<dbReference type="Pfam" id="PF01276">
    <property type="entry name" value="OKR_DC_1"/>
    <property type="match status" value="1"/>
</dbReference>
<evidence type="ECO:0000313" key="8">
    <source>
        <dbReference type="EMBL" id="OZU89504.1"/>
    </source>
</evidence>
<sequence>MEQHRTPIYQALMLFNETNPVSFHVPGHKNGSVFPGYAGKYFDSILKLDMTELPGLDDLHAPEGIIAEAERLAAGFFKSDHTYFLVGGSTAGNLAMILAACSAGDGVIVQRNCHKSIMNGMELSGANPIFIAPEYDAPAGRFTNPSMETLREALKQYPGVKAVVLTYPDYFGKTYEIKEMIELAHEYHIPVLVDEAHGTHFSIGDPFPSSALALGADAVVQSAHKMAPAMTMASFLHMNSEFVSKEKVAHYLQMIQSSSPSYPLMASLDLARSFLATLKEDEIKVILQSVSDVKRILQESEHWELLTVGDPLKLTLHIKNGITAQTVARLFEEQNIYPELTTHNQILFIHGLAPLKKLNQLKKAVKRVNEQLKNMANHDTIEIAKLFQQPIQELALSYAEMEKSGNKQIQLNKACGYIAAEAVIPYPPGIPLILKGEKITADHVETIESLRRQGVRIQHRDIDKGLNVFTV</sequence>
<dbReference type="OrthoDB" id="9815233at2"/>
<dbReference type="InterPro" id="IPR000310">
    <property type="entry name" value="Orn/Lys/Arg_deCO2ase_major_dom"/>
</dbReference>
<comment type="cofactor">
    <cofactor evidence="1">
        <name>pyridoxal 5'-phosphate</name>
        <dbReference type="ChEBI" id="CHEBI:597326"/>
    </cofactor>
</comment>
<keyword evidence="4" id="KW-0663">Pyridoxal phosphate</keyword>
<feature type="domain" description="Orn/Lys/Arg decarboxylases family 1 pyridoxal-P attachment site" evidence="6">
    <location>
        <begin position="6"/>
        <end position="308"/>
    </location>
</feature>
<dbReference type="Gene3D" id="3.90.105.10">
    <property type="entry name" value="Molybdopterin biosynthesis moea protein, domain 2"/>
    <property type="match status" value="1"/>
</dbReference>
<reference evidence="8 9" key="1">
    <citation type="submission" date="2017-08" db="EMBL/GenBank/DDBJ databases">
        <title>Virgibacillus indicus sp. nov. and Virgibacillus profoundi sp. nov, two moderately halophilic bacteria isolated from marine sediment by using the Microfluidic Streak Plate.</title>
        <authorList>
            <person name="Xu B."/>
            <person name="Hu B."/>
            <person name="Wang J."/>
            <person name="Zhu Y."/>
            <person name="Huang L."/>
            <person name="Du W."/>
            <person name="Huang Y."/>
        </authorList>
    </citation>
    <scope>NUCLEOTIDE SEQUENCE [LARGE SCALE GENOMIC DNA]</scope>
    <source>
        <strain evidence="8 9">IO3-P2-C2</strain>
    </source>
</reference>
<dbReference type="AlphaFoldDB" id="A0A265NDG7"/>
<dbReference type="PANTHER" id="PTHR43277">
    <property type="entry name" value="ARGININE DECARBOXYLASE"/>
    <property type="match status" value="1"/>
</dbReference>
<dbReference type="InterPro" id="IPR052357">
    <property type="entry name" value="Orn_Lys_Arg_decarboxylase-I"/>
</dbReference>
<evidence type="ECO:0000259" key="6">
    <source>
        <dbReference type="Pfam" id="PF01276"/>
    </source>
</evidence>
<dbReference type="InterPro" id="IPR015424">
    <property type="entry name" value="PyrdxlP-dep_Trfase"/>
</dbReference>
<evidence type="ECO:0000256" key="5">
    <source>
        <dbReference type="ARBA" id="ARBA00023239"/>
    </source>
</evidence>
<dbReference type="Pfam" id="PF03711">
    <property type="entry name" value="OKR_DC_1_C"/>
    <property type="match status" value="1"/>
</dbReference>
<evidence type="ECO:0000256" key="3">
    <source>
        <dbReference type="ARBA" id="ARBA00022793"/>
    </source>
</evidence>
<gene>
    <name evidence="8" type="ORF">CIL03_07285</name>
</gene>
<organism evidence="8 9">
    <name type="scientific">Virgibacillus indicus</name>
    <dbReference type="NCBI Taxonomy" id="2024554"/>
    <lineage>
        <taxon>Bacteria</taxon>
        <taxon>Bacillati</taxon>
        <taxon>Bacillota</taxon>
        <taxon>Bacilli</taxon>
        <taxon>Bacillales</taxon>
        <taxon>Bacillaceae</taxon>
        <taxon>Virgibacillus</taxon>
    </lineage>
</organism>
<evidence type="ECO:0000256" key="1">
    <source>
        <dbReference type="ARBA" id="ARBA00001933"/>
    </source>
</evidence>
<keyword evidence="9" id="KW-1185">Reference proteome</keyword>
<dbReference type="CDD" id="cd00615">
    <property type="entry name" value="Orn_deC_like"/>
    <property type="match status" value="1"/>
</dbReference>
<proteinExistence type="inferred from homology"/>
<dbReference type="GO" id="GO:0016831">
    <property type="term" value="F:carboxy-lyase activity"/>
    <property type="evidence" value="ECO:0007669"/>
    <property type="project" value="UniProtKB-KW"/>
</dbReference>
<dbReference type="PANTHER" id="PTHR43277:SF3">
    <property type="entry name" value="DECARBOXYLASE, PUTATIVE-RELATED"/>
    <property type="match status" value="1"/>
</dbReference>
<comment type="similarity">
    <text evidence="2">Belongs to the Orn/Lys/Arg decarboxylase class-I family.</text>
</comment>
<evidence type="ECO:0000256" key="2">
    <source>
        <dbReference type="ARBA" id="ARBA00010671"/>
    </source>
</evidence>
<feature type="domain" description="Orn/Lys/Arg decarboxylase C-terminal" evidence="7">
    <location>
        <begin position="382"/>
        <end position="450"/>
    </location>
</feature>